<accession>A0ABW5GL62</accession>
<evidence type="ECO:0000256" key="4">
    <source>
        <dbReference type="ARBA" id="ARBA00022989"/>
    </source>
</evidence>
<evidence type="ECO:0000256" key="1">
    <source>
        <dbReference type="ARBA" id="ARBA00004651"/>
    </source>
</evidence>
<keyword evidence="9" id="KW-1185">Reference proteome</keyword>
<feature type="transmembrane region" description="Helical" evidence="7">
    <location>
        <begin position="249"/>
        <end position="272"/>
    </location>
</feature>
<keyword evidence="3 7" id="KW-0812">Transmembrane</keyword>
<feature type="transmembrane region" description="Helical" evidence="7">
    <location>
        <begin position="94"/>
        <end position="116"/>
    </location>
</feature>
<dbReference type="InterPro" id="IPR019108">
    <property type="entry name" value="Caa3_assmbl_CtaG-rel"/>
</dbReference>
<evidence type="ECO:0000313" key="8">
    <source>
        <dbReference type="EMBL" id="MFD2461522.1"/>
    </source>
</evidence>
<keyword evidence="2" id="KW-1003">Cell membrane</keyword>
<dbReference type="Proteomes" id="UP001597419">
    <property type="component" value="Unassembled WGS sequence"/>
</dbReference>
<gene>
    <name evidence="8" type="ORF">ACFSYJ_23155</name>
</gene>
<evidence type="ECO:0000256" key="6">
    <source>
        <dbReference type="SAM" id="MobiDB-lite"/>
    </source>
</evidence>
<proteinExistence type="predicted"/>
<feature type="transmembrane region" description="Helical" evidence="7">
    <location>
        <begin position="169"/>
        <end position="190"/>
    </location>
</feature>
<evidence type="ECO:0000256" key="5">
    <source>
        <dbReference type="ARBA" id="ARBA00023136"/>
    </source>
</evidence>
<comment type="caution">
    <text evidence="8">The sequence shown here is derived from an EMBL/GenBank/DDBJ whole genome shotgun (WGS) entry which is preliminary data.</text>
</comment>
<feature type="transmembrane region" description="Helical" evidence="7">
    <location>
        <begin position="26"/>
        <end position="49"/>
    </location>
</feature>
<name>A0ABW5GL62_9PSEU</name>
<feature type="region of interest" description="Disordered" evidence="6">
    <location>
        <begin position="286"/>
        <end position="306"/>
    </location>
</feature>
<protein>
    <submittedName>
        <fullName evidence="8">Cytochrome c oxidase assembly protein</fullName>
    </submittedName>
</protein>
<organism evidence="8 9">
    <name type="scientific">Amycolatopsis samaneae</name>
    <dbReference type="NCBI Taxonomy" id="664691"/>
    <lineage>
        <taxon>Bacteria</taxon>
        <taxon>Bacillati</taxon>
        <taxon>Actinomycetota</taxon>
        <taxon>Actinomycetes</taxon>
        <taxon>Pseudonocardiales</taxon>
        <taxon>Pseudonocardiaceae</taxon>
        <taxon>Amycolatopsis</taxon>
    </lineage>
</organism>
<dbReference type="EMBL" id="JBHUKU010000013">
    <property type="protein sequence ID" value="MFD2461522.1"/>
    <property type="molecule type" value="Genomic_DNA"/>
</dbReference>
<feature type="transmembrane region" description="Helical" evidence="7">
    <location>
        <begin position="61"/>
        <end position="82"/>
    </location>
</feature>
<keyword evidence="4 7" id="KW-1133">Transmembrane helix</keyword>
<feature type="transmembrane region" description="Helical" evidence="7">
    <location>
        <begin position="202"/>
        <end position="229"/>
    </location>
</feature>
<evidence type="ECO:0000256" key="7">
    <source>
        <dbReference type="SAM" id="Phobius"/>
    </source>
</evidence>
<evidence type="ECO:0000313" key="9">
    <source>
        <dbReference type="Proteomes" id="UP001597419"/>
    </source>
</evidence>
<comment type="subcellular location">
    <subcellularLocation>
        <location evidence="1">Cell membrane</location>
        <topology evidence="1">Multi-pass membrane protein</topology>
    </subcellularLocation>
</comment>
<evidence type="ECO:0000256" key="3">
    <source>
        <dbReference type="ARBA" id="ARBA00022692"/>
    </source>
</evidence>
<dbReference type="Pfam" id="PF09678">
    <property type="entry name" value="Caa3_CtaG"/>
    <property type="match status" value="1"/>
</dbReference>
<evidence type="ECO:0000256" key="2">
    <source>
        <dbReference type="ARBA" id="ARBA00022475"/>
    </source>
</evidence>
<feature type="transmembrane region" description="Helical" evidence="7">
    <location>
        <begin position="137"/>
        <end position="157"/>
    </location>
</feature>
<reference evidence="9" key="1">
    <citation type="journal article" date="2019" name="Int. J. Syst. Evol. Microbiol.">
        <title>The Global Catalogue of Microorganisms (GCM) 10K type strain sequencing project: providing services to taxonomists for standard genome sequencing and annotation.</title>
        <authorList>
            <consortium name="The Broad Institute Genomics Platform"/>
            <consortium name="The Broad Institute Genome Sequencing Center for Infectious Disease"/>
            <person name="Wu L."/>
            <person name="Ma J."/>
        </authorList>
    </citation>
    <scope>NUCLEOTIDE SEQUENCE [LARGE SCALE GENOMIC DNA]</scope>
    <source>
        <strain evidence="9">CGMCC 4.7643</strain>
    </source>
</reference>
<sequence>MNSSGHWGIDIAANSVLEPLTGARLATAWTLDVPAVVVVLVLAVLYLRAARRQEGWPPGRTAAFLGGLVTIVLVTCSFLAVYDTTLFWTRAVQNIVLLMVTPLLLALGAPITLLLRAVPVAWADRLRRAGRGRAARILTFPLVVTAMLAAPPLLIYLSPLYGLTLESSIVDALVRVLLVLAGFGYFWTRIQLDPTPRGDSHLVSVWISLAEVILDGALGLVLWLGPLLAPAHYEAQHRTWGPEPRTDQIIGAGVLWIGGDLAGLPFVGALIVRWSRDDERRAREVDARLDEEADAGEAPTGGLWWESDPALAERFRRR</sequence>
<keyword evidence="5 7" id="KW-0472">Membrane</keyword>
<dbReference type="RefSeq" id="WP_345404552.1">
    <property type="nucleotide sequence ID" value="NZ_BAABHG010000016.1"/>
</dbReference>